<dbReference type="FunFam" id="1.20.58.80:FF:000004">
    <property type="entry name" value="Vacuolar protein sorting-associated protein 4"/>
    <property type="match status" value="1"/>
</dbReference>
<feature type="region of interest" description="Disordered" evidence="13">
    <location>
        <begin position="80"/>
        <end position="120"/>
    </location>
</feature>
<dbReference type="GO" id="GO:0010008">
    <property type="term" value="C:endosome membrane"/>
    <property type="evidence" value="ECO:0007669"/>
    <property type="project" value="UniProtKB-SubCell"/>
</dbReference>
<evidence type="ECO:0000256" key="1">
    <source>
        <dbReference type="ARBA" id="ARBA00004481"/>
    </source>
</evidence>
<dbReference type="Pfam" id="PF00004">
    <property type="entry name" value="AAA"/>
    <property type="match status" value="1"/>
</dbReference>
<dbReference type="GO" id="GO:0015031">
    <property type="term" value="P:protein transport"/>
    <property type="evidence" value="ECO:0007669"/>
    <property type="project" value="UniProtKB-KW"/>
</dbReference>
<dbReference type="Gene3D" id="1.10.8.60">
    <property type="match status" value="1"/>
</dbReference>
<keyword evidence="7" id="KW-0378">Hydrolase</keyword>
<evidence type="ECO:0000256" key="4">
    <source>
        <dbReference type="ARBA" id="ARBA00022448"/>
    </source>
</evidence>
<evidence type="ECO:0000256" key="7">
    <source>
        <dbReference type="ARBA" id="ARBA00022801"/>
    </source>
</evidence>
<dbReference type="OrthoDB" id="29072at2759"/>
<dbReference type="InterPro" id="IPR003593">
    <property type="entry name" value="AAA+_ATPase"/>
</dbReference>
<gene>
    <name evidence="16" type="ordered locus">Bathy11g00320</name>
</gene>
<dbReference type="InterPro" id="IPR003960">
    <property type="entry name" value="ATPase_AAA_CS"/>
</dbReference>
<dbReference type="InterPro" id="IPR007330">
    <property type="entry name" value="MIT_dom"/>
</dbReference>
<keyword evidence="10" id="KW-0472">Membrane</keyword>
<dbReference type="EMBL" id="FO082268">
    <property type="protein sequence ID" value="CCO18692.1"/>
    <property type="molecule type" value="Genomic_DNA"/>
</dbReference>
<dbReference type="SUPFAM" id="SSF52540">
    <property type="entry name" value="P-loop containing nucleoside triphosphate hydrolases"/>
    <property type="match status" value="1"/>
</dbReference>
<dbReference type="GO" id="GO:0005524">
    <property type="term" value="F:ATP binding"/>
    <property type="evidence" value="ECO:0007669"/>
    <property type="project" value="UniProtKB-KW"/>
</dbReference>
<dbReference type="SMART" id="SM00745">
    <property type="entry name" value="MIT"/>
    <property type="match status" value="1"/>
</dbReference>
<evidence type="ECO:0000256" key="9">
    <source>
        <dbReference type="ARBA" id="ARBA00022927"/>
    </source>
</evidence>
<dbReference type="KEGG" id="bpg:Bathy11g00320"/>
<accession>K8EKB9</accession>
<feature type="domain" description="AAA+ ATPase" evidence="14">
    <location>
        <begin position="173"/>
        <end position="310"/>
    </location>
</feature>
<dbReference type="Gene3D" id="1.20.58.80">
    <property type="entry name" value="Phosphotransferase system, lactose/cellobiose-type IIA subunit"/>
    <property type="match status" value="1"/>
</dbReference>
<evidence type="ECO:0000259" key="14">
    <source>
        <dbReference type="SMART" id="SM00382"/>
    </source>
</evidence>
<dbReference type="InterPro" id="IPR015415">
    <property type="entry name" value="Spast_Vps4_C"/>
</dbReference>
<dbReference type="AlphaFoldDB" id="K8EKB9"/>
<dbReference type="Pfam" id="PF09336">
    <property type="entry name" value="Vps4_C"/>
    <property type="match status" value="1"/>
</dbReference>
<keyword evidence="8 12" id="KW-0067">ATP-binding</keyword>
<dbReference type="InterPro" id="IPR003959">
    <property type="entry name" value="ATPase_AAA_core"/>
</dbReference>
<keyword evidence="17" id="KW-1185">Reference proteome</keyword>
<dbReference type="Pfam" id="PF04212">
    <property type="entry name" value="MIT"/>
    <property type="match status" value="1"/>
</dbReference>
<dbReference type="eggNOG" id="KOG0739">
    <property type="taxonomic scope" value="Eukaryota"/>
</dbReference>
<evidence type="ECO:0000256" key="6">
    <source>
        <dbReference type="ARBA" id="ARBA00022753"/>
    </source>
</evidence>
<dbReference type="RefSeq" id="XP_007510347.1">
    <property type="nucleotide sequence ID" value="XM_007510285.1"/>
</dbReference>
<evidence type="ECO:0000313" key="16">
    <source>
        <dbReference type="EMBL" id="CCO18692.1"/>
    </source>
</evidence>
<dbReference type="SUPFAM" id="SSF116846">
    <property type="entry name" value="MIT domain"/>
    <property type="match status" value="1"/>
</dbReference>
<sequence length="451" mass="49496">MEGGAAIRDKAISIVKEAVKEDKAGNYETAFTLYMQSLDHFKCYLKYEKNPRMQDTIKGKFNEYLERAEELHKIVAEQKNATDQATESGNPEAMKARPGSNGAATTNAGGSTSKEDSAEQLKMKQQLGGAIVTEKPNVKWSDVAGLDLAKDALKEAVILPVKFPQFFTGKRKAWSGFLLYGPPGTGKSYLAKAVATEADSTFFSVSSSDLVSKWMGESEKLVNNLFSMAREKAPSIIFIDEIDALCGARGESGESEASRRIKTEILVQMQGVGSDSAGKVLVLAATNTPYSLDQAVRRRFDKRIYIPLPEAAARAHMFKVHVGETPHDLTNEDFESLGVQTPGFSGSDIDHVVKDVLYEPVRKTQEATHFKTVTKEEDETKEYYVPCSPGDPSAWASTLDELASLGYADRVMPPPITLGDFKKILLRARPTVAAADLEVHERFTKEFGEEG</sequence>
<evidence type="ECO:0000256" key="13">
    <source>
        <dbReference type="SAM" id="MobiDB-lite"/>
    </source>
</evidence>
<dbReference type="PANTHER" id="PTHR23074">
    <property type="entry name" value="AAA DOMAIN-CONTAINING"/>
    <property type="match status" value="1"/>
</dbReference>
<dbReference type="SMART" id="SM00382">
    <property type="entry name" value="AAA"/>
    <property type="match status" value="1"/>
</dbReference>
<dbReference type="FunFam" id="1.10.8.60:FF:000015">
    <property type="entry name" value="vacuolar protein sorting-associated protein 4A"/>
    <property type="match status" value="1"/>
</dbReference>
<evidence type="ECO:0000256" key="10">
    <source>
        <dbReference type="ARBA" id="ARBA00023136"/>
    </source>
</evidence>
<dbReference type="GO" id="GO:0007033">
    <property type="term" value="P:vacuole organization"/>
    <property type="evidence" value="ECO:0007669"/>
    <property type="project" value="TreeGrafter"/>
</dbReference>
<protein>
    <recommendedName>
        <fullName evidence="3">vesicle-fusing ATPase</fullName>
        <ecNumber evidence="3">3.6.4.6</ecNumber>
    </recommendedName>
</protein>
<reference evidence="16 17" key="1">
    <citation type="submission" date="2011-10" db="EMBL/GenBank/DDBJ databases">
        <authorList>
            <person name="Genoscope - CEA"/>
        </authorList>
    </citation>
    <scope>NUCLEOTIDE SEQUENCE [LARGE SCALE GENOMIC DNA]</scope>
    <source>
        <strain evidence="16 17">RCC 1105</strain>
    </source>
</reference>
<evidence type="ECO:0000256" key="5">
    <source>
        <dbReference type="ARBA" id="ARBA00022741"/>
    </source>
</evidence>
<comment type="catalytic activity">
    <reaction evidence="11">
        <text>ATP + H2O = ADP + phosphate + H(+)</text>
        <dbReference type="Rhea" id="RHEA:13065"/>
        <dbReference type="ChEBI" id="CHEBI:15377"/>
        <dbReference type="ChEBI" id="CHEBI:15378"/>
        <dbReference type="ChEBI" id="CHEBI:30616"/>
        <dbReference type="ChEBI" id="CHEBI:43474"/>
        <dbReference type="ChEBI" id="CHEBI:456216"/>
        <dbReference type="EC" id="3.6.4.6"/>
    </reaction>
</comment>
<comment type="similarity">
    <text evidence="2 12">Belongs to the AAA ATPase family.</text>
</comment>
<proteinExistence type="inferred from homology"/>
<feature type="domain" description="MIT" evidence="15">
    <location>
        <begin position="4"/>
        <end position="81"/>
    </location>
</feature>
<dbReference type="InterPro" id="IPR027417">
    <property type="entry name" value="P-loop_NTPase"/>
</dbReference>
<evidence type="ECO:0000256" key="8">
    <source>
        <dbReference type="ARBA" id="ARBA00022840"/>
    </source>
</evidence>
<evidence type="ECO:0000256" key="2">
    <source>
        <dbReference type="ARBA" id="ARBA00006914"/>
    </source>
</evidence>
<name>K8EKB9_9CHLO</name>
<comment type="subcellular location">
    <subcellularLocation>
        <location evidence="1">Endosome membrane</location>
        <topology evidence="1">Peripheral membrane protein</topology>
    </subcellularLocation>
</comment>
<evidence type="ECO:0000256" key="11">
    <source>
        <dbReference type="ARBA" id="ARBA00048883"/>
    </source>
</evidence>
<organism evidence="16 17">
    <name type="scientific">Bathycoccus prasinos</name>
    <dbReference type="NCBI Taxonomy" id="41875"/>
    <lineage>
        <taxon>Eukaryota</taxon>
        <taxon>Viridiplantae</taxon>
        <taxon>Chlorophyta</taxon>
        <taxon>Mamiellophyceae</taxon>
        <taxon>Mamiellales</taxon>
        <taxon>Bathycoccaceae</taxon>
        <taxon>Bathycoccus</taxon>
    </lineage>
</organism>
<dbReference type="PROSITE" id="PS00674">
    <property type="entry name" value="AAA"/>
    <property type="match status" value="1"/>
</dbReference>
<dbReference type="InterPro" id="IPR050304">
    <property type="entry name" value="MT-severing_AAA_ATPase"/>
</dbReference>
<dbReference type="Gene3D" id="3.40.50.300">
    <property type="entry name" value="P-loop containing nucleotide triphosphate hydrolases"/>
    <property type="match status" value="1"/>
</dbReference>
<dbReference type="InterPro" id="IPR036181">
    <property type="entry name" value="MIT_dom_sf"/>
</dbReference>
<evidence type="ECO:0000313" key="17">
    <source>
        <dbReference type="Proteomes" id="UP000198341"/>
    </source>
</evidence>
<evidence type="ECO:0000259" key="15">
    <source>
        <dbReference type="SMART" id="SM00745"/>
    </source>
</evidence>
<dbReference type="GO" id="GO:0016887">
    <property type="term" value="F:ATP hydrolysis activity"/>
    <property type="evidence" value="ECO:0007669"/>
    <property type="project" value="InterPro"/>
</dbReference>
<evidence type="ECO:0000256" key="3">
    <source>
        <dbReference type="ARBA" id="ARBA00012674"/>
    </source>
</evidence>
<dbReference type="Proteomes" id="UP000198341">
    <property type="component" value="Chromosome 11"/>
</dbReference>
<feature type="compositionally biased region" description="Low complexity" evidence="13">
    <location>
        <begin position="99"/>
        <end position="112"/>
    </location>
</feature>
<dbReference type="GeneID" id="19012718"/>
<dbReference type="GO" id="GO:0016197">
    <property type="term" value="P:endosomal transport"/>
    <property type="evidence" value="ECO:0007669"/>
    <property type="project" value="TreeGrafter"/>
</dbReference>
<keyword evidence="5 12" id="KW-0547">Nucleotide-binding</keyword>
<keyword evidence="6" id="KW-0967">Endosome</keyword>
<dbReference type="STRING" id="41875.K8EKB9"/>
<keyword evidence="4" id="KW-0813">Transport</keyword>
<evidence type="ECO:0000256" key="12">
    <source>
        <dbReference type="RuleBase" id="RU003651"/>
    </source>
</evidence>
<keyword evidence="9" id="KW-0653">Protein transport</keyword>
<dbReference type="CDD" id="cd19521">
    <property type="entry name" value="RecA-like_VPS4"/>
    <property type="match status" value="1"/>
</dbReference>
<dbReference type="FunFam" id="3.40.50.300:FF:000043">
    <property type="entry name" value="Vacuolar protein sorting-associated protein 4"/>
    <property type="match status" value="1"/>
</dbReference>
<dbReference type="PANTHER" id="PTHR23074:SF83">
    <property type="entry name" value="VACUOLAR PROTEIN SORTING-ASSOCIATED PROTEIN 4A"/>
    <property type="match status" value="1"/>
</dbReference>
<feature type="compositionally biased region" description="Polar residues" evidence="13">
    <location>
        <begin position="80"/>
        <end position="89"/>
    </location>
</feature>
<dbReference type="EC" id="3.6.4.6" evidence="3"/>